<comment type="caution">
    <text evidence="9">The sequence shown here is derived from an EMBL/GenBank/DDBJ whole genome shotgun (WGS) entry which is preliminary data.</text>
</comment>
<evidence type="ECO:0000256" key="6">
    <source>
        <dbReference type="ARBA" id="ARBA00023136"/>
    </source>
</evidence>
<reference evidence="9 10" key="1">
    <citation type="journal article" date="2015" name="Genome Announc.">
        <title>Expanding the biotechnology potential of lactobacilli through comparative genomics of 213 strains and associated genera.</title>
        <authorList>
            <person name="Sun Z."/>
            <person name="Harris H.M."/>
            <person name="McCann A."/>
            <person name="Guo C."/>
            <person name="Argimon S."/>
            <person name="Zhang W."/>
            <person name="Yang X."/>
            <person name="Jeffery I.B."/>
            <person name="Cooney J.C."/>
            <person name="Kagawa T.F."/>
            <person name="Liu W."/>
            <person name="Song Y."/>
            <person name="Salvetti E."/>
            <person name="Wrobel A."/>
            <person name="Rasinkangas P."/>
            <person name="Parkhill J."/>
            <person name="Rea M.C."/>
            <person name="O'Sullivan O."/>
            <person name="Ritari J."/>
            <person name="Douillard F.P."/>
            <person name="Paul Ross R."/>
            <person name="Yang R."/>
            <person name="Briner A.E."/>
            <person name="Felis G.E."/>
            <person name="de Vos W.M."/>
            <person name="Barrangou R."/>
            <person name="Klaenhammer T.R."/>
            <person name="Caufield P.W."/>
            <person name="Cui Y."/>
            <person name="Zhang H."/>
            <person name="O'Toole P.W."/>
        </authorList>
    </citation>
    <scope>NUCLEOTIDE SEQUENCE [LARGE SCALE GENOMIC DNA]</scope>
    <source>
        <strain evidence="9 10">DSM 16230</strain>
    </source>
</reference>
<evidence type="ECO:0000256" key="2">
    <source>
        <dbReference type="ARBA" id="ARBA00022448"/>
    </source>
</evidence>
<dbReference type="RefSeq" id="WP_056960546.1">
    <property type="nucleotide sequence ID" value="NZ_AZFQ01000034.1"/>
</dbReference>
<dbReference type="AlphaFoldDB" id="A0A0R1V0Q3"/>
<dbReference type="PROSITE" id="PS50928">
    <property type="entry name" value="ABC_TM1"/>
    <property type="match status" value="1"/>
</dbReference>
<dbReference type="SUPFAM" id="SSF161098">
    <property type="entry name" value="MetI-like"/>
    <property type="match status" value="1"/>
</dbReference>
<dbReference type="EMBL" id="AZFQ01000034">
    <property type="protein sequence ID" value="KRL99078.1"/>
    <property type="molecule type" value="Genomic_DNA"/>
</dbReference>
<dbReference type="InterPro" id="IPR000515">
    <property type="entry name" value="MetI-like"/>
</dbReference>
<evidence type="ECO:0000256" key="1">
    <source>
        <dbReference type="ARBA" id="ARBA00004651"/>
    </source>
</evidence>
<evidence type="ECO:0000256" key="3">
    <source>
        <dbReference type="ARBA" id="ARBA00022475"/>
    </source>
</evidence>
<evidence type="ECO:0000256" key="7">
    <source>
        <dbReference type="RuleBase" id="RU363032"/>
    </source>
</evidence>
<evidence type="ECO:0000313" key="10">
    <source>
        <dbReference type="Proteomes" id="UP000051166"/>
    </source>
</evidence>
<gene>
    <name evidence="9" type="ORF">FD50_GL000353</name>
</gene>
<feature type="transmembrane region" description="Helical" evidence="7">
    <location>
        <begin position="132"/>
        <end position="156"/>
    </location>
</feature>
<keyword evidence="4 7" id="KW-0812">Transmembrane</keyword>
<organism evidence="9 10">
    <name type="scientific">Liquorilactobacillus satsumensis DSM 16230 = JCM 12392</name>
    <dbReference type="NCBI Taxonomy" id="1423801"/>
    <lineage>
        <taxon>Bacteria</taxon>
        <taxon>Bacillati</taxon>
        <taxon>Bacillota</taxon>
        <taxon>Bacilli</taxon>
        <taxon>Lactobacillales</taxon>
        <taxon>Lactobacillaceae</taxon>
        <taxon>Liquorilactobacillus</taxon>
    </lineage>
</organism>
<dbReference type="PANTHER" id="PTHR43163">
    <property type="entry name" value="DIPEPTIDE TRANSPORT SYSTEM PERMEASE PROTEIN DPPB-RELATED"/>
    <property type="match status" value="1"/>
</dbReference>
<evidence type="ECO:0000313" key="9">
    <source>
        <dbReference type="EMBL" id="KRL99078.1"/>
    </source>
</evidence>
<keyword evidence="10" id="KW-1185">Reference proteome</keyword>
<name>A0A0R1V0Q3_9LACO</name>
<keyword evidence="5 7" id="KW-1133">Transmembrane helix</keyword>
<feature type="transmembrane region" description="Helical" evidence="7">
    <location>
        <begin position="284"/>
        <end position="309"/>
    </location>
</feature>
<dbReference type="GO" id="GO:0055085">
    <property type="term" value="P:transmembrane transport"/>
    <property type="evidence" value="ECO:0007669"/>
    <property type="project" value="InterPro"/>
</dbReference>
<comment type="similarity">
    <text evidence="7">Belongs to the binding-protein-dependent transport system permease family.</text>
</comment>
<proteinExistence type="inferred from homology"/>
<feature type="transmembrane region" description="Helical" evidence="7">
    <location>
        <begin position="176"/>
        <end position="196"/>
    </location>
</feature>
<evidence type="ECO:0000259" key="8">
    <source>
        <dbReference type="PROSITE" id="PS50928"/>
    </source>
</evidence>
<feature type="transmembrane region" description="Helical" evidence="7">
    <location>
        <begin position="95"/>
        <end position="120"/>
    </location>
</feature>
<dbReference type="InterPro" id="IPR035906">
    <property type="entry name" value="MetI-like_sf"/>
</dbReference>
<dbReference type="Pfam" id="PF19300">
    <property type="entry name" value="BPD_transp_1_N"/>
    <property type="match status" value="1"/>
</dbReference>
<sequence length="315" mass="34697">MGKYLIRRILIAIPVLLMVTVFCFGMVNLAPGDPSDLYLSQNATQVQKQEMKKNLGLDKPVYIQYVKWLEKTFQGDLGFSFASRTPVTEVIPAKLAATVELLICTLILSYALAIPLGIVCARHQGGWLDNTITGVSFLGVSIPGFFFGLGMVYIFAVELHWLPTGGMSSLGQSSGFLDRLSHIIMPTIVLSLFYCSNMLRYVRSSMIDIFSENYMRTAVSKGLSKKVVLWRHGFRNALVPIITVISSDIPKMLGGAVVTEQIFSWPGLGQLTISSIGSRDYPMLMAINLIAAVGVLICNLVADVLYAVVDPRIRY</sequence>
<feature type="domain" description="ABC transmembrane type-1" evidence="8">
    <location>
        <begin position="95"/>
        <end position="302"/>
    </location>
</feature>
<dbReference type="OrthoDB" id="9773683at2"/>
<dbReference type="CDD" id="cd06261">
    <property type="entry name" value="TM_PBP2"/>
    <property type="match status" value="1"/>
</dbReference>
<dbReference type="GO" id="GO:0005886">
    <property type="term" value="C:plasma membrane"/>
    <property type="evidence" value="ECO:0007669"/>
    <property type="project" value="UniProtKB-SubCell"/>
</dbReference>
<dbReference type="Gene3D" id="1.10.3720.10">
    <property type="entry name" value="MetI-like"/>
    <property type="match status" value="1"/>
</dbReference>
<dbReference type="Proteomes" id="UP000051166">
    <property type="component" value="Unassembled WGS sequence"/>
</dbReference>
<protein>
    <submittedName>
        <fullName evidence="9">Oligopeptide ABC transporter</fullName>
    </submittedName>
</protein>
<feature type="transmembrane region" description="Helical" evidence="7">
    <location>
        <begin position="9"/>
        <end position="30"/>
    </location>
</feature>
<comment type="subcellular location">
    <subcellularLocation>
        <location evidence="1 7">Cell membrane</location>
        <topology evidence="1 7">Multi-pass membrane protein</topology>
    </subcellularLocation>
</comment>
<accession>A0A0R1V0Q3</accession>
<dbReference type="GeneID" id="98307799"/>
<evidence type="ECO:0000256" key="5">
    <source>
        <dbReference type="ARBA" id="ARBA00022989"/>
    </source>
</evidence>
<dbReference type="Pfam" id="PF00528">
    <property type="entry name" value="BPD_transp_1"/>
    <property type="match status" value="1"/>
</dbReference>
<keyword evidence="6 7" id="KW-0472">Membrane</keyword>
<keyword evidence="2 7" id="KW-0813">Transport</keyword>
<dbReference type="InterPro" id="IPR045621">
    <property type="entry name" value="BPD_transp_1_N"/>
</dbReference>
<dbReference type="PATRIC" id="fig|1423801.4.peg.360"/>
<dbReference type="STRING" id="1423801.FD50_GL000353"/>
<evidence type="ECO:0000256" key="4">
    <source>
        <dbReference type="ARBA" id="ARBA00022692"/>
    </source>
</evidence>
<keyword evidence="3" id="KW-1003">Cell membrane</keyword>
<dbReference type="PANTHER" id="PTHR43163:SF6">
    <property type="entry name" value="DIPEPTIDE TRANSPORT SYSTEM PERMEASE PROTEIN DPPB-RELATED"/>
    <property type="match status" value="1"/>
</dbReference>